<dbReference type="STRING" id="1149755.A0A2J6R1Z1"/>
<keyword evidence="8" id="KW-0624">Polysaccharide degradation</keyword>
<evidence type="ECO:0000256" key="1">
    <source>
        <dbReference type="ARBA" id="ARBA00000382"/>
    </source>
</evidence>
<organism evidence="12 13">
    <name type="scientific">Hyaloscypha variabilis (strain UAMH 11265 / GT02V1 / F)</name>
    <name type="common">Meliniomyces variabilis</name>
    <dbReference type="NCBI Taxonomy" id="1149755"/>
    <lineage>
        <taxon>Eukaryota</taxon>
        <taxon>Fungi</taxon>
        <taxon>Dikarya</taxon>
        <taxon>Ascomycota</taxon>
        <taxon>Pezizomycotina</taxon>
        <taxon>Leotiomycetes</taxon>
        <taxon>Helotiales</taxon>
        <taxon>Hyaloscyphaceae</taxon>
        <taxon>Hyaloscypha</taxon>
        <taxon>Hyaloscypha variabilis</taxon>
    </lineage>
</organism>
<dbReference type="Pfam" id="PF03639">
    <property type="entry name" value="Glyco_hydro_81"/>
    <property type="match status" value="1"/>
</dbReference>
<dbReference type="InterPro" id="IPR040451">
    <property type="entry name" value="GH81_N"/>
</dbReference>
<comment type="similarity">
    <text evidence="2">Belongs to the glycosyl hydrolase 81 family.</text>
</comment>
<evidence type="ECO:0000259" key="11">
    <source>
        <dbReference type="Pfam" id="PF17652"/>
    </source>
</evidence>
<evidence type="ECO:0000313" key="12">
    <source>
        <dbReference type="EMBL" id="PMD32531.1"/>
    </source>
</evidence>
<feature type="signal peptide" evidence="9">
    <location>
        <begin position="1"/>
        <end position="16"/>
    </location>
</feature>
<reference evidence="12 13" key="1">
    <citation type="submission" date="2016-04" db="EMBL/GenBank/DDBJ databases">
        <title>A degradative enzymes factory behind the ericoid mycorrhizal symbiosis.</title>
        <authorList>
            <consortium name="DOE Joint Genome Institute"/>
            <person name="Martino E."/>
            <person name="Morin E."/>
            <person name="Grelet G."/>
            <person name="Kuo A."/>
            <person name="Kohler A."/>
            <person name="Daghino S."/>
            <person name="Barry K."/>
            <person name="Choi C."/>
            <person name="Cichocki N."/>
            <person name="Clum A."/>
            <person name="Copeland A."/>
            <person name="Hainaut M."/>
            <person name="Haridas S."/>
            <person name="Labutti K."/>
            <person name="Lindquist E."/>
            <person name="Lipzen A."/>
            <person name="Khouja H.-R."/>
            <person name="Murat C."/>
            <person name="Ohm R."/>
            <person name="Olson A."/>
            <person name="Spatafora J."/>
            <person name="Veneault-Fourrey C."/>
            <person name="Henrissat B."/>
            <person name="Grigoriev I."/>
            <person name="Martin F."/>
            <person name="Perotto S."/>
        </authorList>
    </citation>
    <scope>NUCLEOTIDE SEQUENCE [LARGE SCALE GENOMIC DNA]</scope>
    <source>
        <strain evidence="12 13">F</strain>
    </source>
</reference>
<comment type="catalytic activity">
    <reaction evidence="1">
        <text>Hydrolysis of (1-&gt;3)-beta-D-glucosidic linkages in (1-&gt;3)-beta-D-glucans.</text>
        <dbReference type="EC" id="3.2.1.39"/>
    </reaction>
</comment>
<dbReference type="OrthoDB" id="4473401at2759"/>
<sequence length="844" mass="91924">MFRSLLPLFLSSVATAGLFGPISTDNPAGGIAGGTVQCGAPPVSSFFDGLGPPYVTNGWWAPYAAPPGDATAAGPFPYESALYNDGVVFGVSTDRQWDGTSIKQPTQTDWRACFTEHLGSASNHKATTFDTQSVTVQYFQGSSTMTFYAIPGSPYVTFEYNEATPLFTSMNGNIQTFNGQTIGTGKNITATGTEFSVTDTAGSTYLIYGLSSITLTADSESSIIVASSQYTGVLRLVMLNQTSDKALLDQYYQVYPTSVGLDYSFTDTTGTLIFTWDTVGDGSDLLLLTWPHHRISLQNPNYPATTSLSYLTTKGWMYPVLGNEWQLLYTLSSIIWDPPRSLDSTCQPAVIQGLEYEVGQLDPADAPIPGDFYYWGGALNAVARLAVIADSLGRNDLITPVIQYLETSFDYWFNSSATTLAAYETTWGGVVDKAGATNVNIDFGNGYYNDHHFHYGYFLAVAATIAKYDGAWLNEHKDYINWFARDIINPSPEDPYFPITRCRDWFAGHSWASGIANGAGSRDQESTGEAVNGYYGALLWASVALSQDYVNYANLLMMTEIQGAQTYWHLYPSYSSSDPTNPYPEADVRALITMGNVEDWQSGAWLFWGAEKSEIAAIQQLPVQPISELLYDTEWVENVWQYTMDELLSSAISDDWKCVIVDAYSNANPQVAALWSSNMTTWGSGQTYTNELYFIGTRENPSSTGICQNLPQNPTGTFYLQDYSSGKYVTASSTNTNVTATLPSATGAAIFNGAFVPNAGTLQLTSTGEYVTADDSGDYALAAIRETASTWEQFVVRQKNGAPGGVYSILAVSNSLYVTVNNDGWLINNGEVEADSAGFYFIGT</sequence>
<dbReference type="PANTHER" id="PTHR31983">
    <property type="entry name" value="ENDO-1,3(4)-BETA-GLUCANASE 1"/>
    <property type="match status" value="1"/>
</dbReference>
<dbReference type="EC" id="3.2.1.39" evidence="3"/>
<dbReference type="InterPro" id="IPR008999">
    <property type="entry name" value="Actin-crosslinking"/>
</dbReference>
<dbReference type="GO" id="GO:0042973">
    <property type="term" value="F:glucan endo-1,3-beta-D-glucosidase activity"/>
    <property type="evidence" value="ECO:0007669"/>
    <property type="project" value="UniProtKB-EC"/>
</dbReference>
<dbReference type="GO" id="GO:0052861">
    <property type="term" value="F:endo-1,3(4)-beta-glucanase activity"/>
    <property type="evidence" value="ECO:0007669"/>
    <property type="project" value="InterPro"/>
</dbReference>
<evidence type="ECO:0000256" key="7">
    <source>
        <dbReference type="ARBA" id="ARBA00023316"/>
    </source>
</evidence>
<keyword evidence="4 12" id="KW-0378">Hydrolase</keyword>
<dbReference type="Gene3D" id="2.70.98.30">
    <property type="entry name" value="Golgi alpha-mannosidase II, domain 4"/>
    <property type="match status" value="1"/>
</dbReference>
<keyword evidence="13" id="KW-1185">Reference proteome</keyword>
<dbReference type="Proteomes" id="UP000235786">
    <property type="component" value="Unassembled WGS sequence"/>
</dbReference>
<proteinExistence type="inferred from homology"/>
<dbReference type="GO" id="GO:0000272">
    <property type="term" value="P:polysaccharide catabolic process"/>
    <property type="evidence" value="ECO:0007669"/>
    <property type="project" value="UniProtKB-KW"/>
</dbReference>
<keyword evidence="5" id="KW-0119">Carbohydrate metabolism</keyword>
<dbReference type="InterPro" id="IPR005200">
    <property type="entry name" value="Endo-beta-glucanase"/>
</dbReference>
<protein>
    <recommendedName>
        <fullName evidence="3">glucan endo-1,3-beta-D-glucosidase</fullName>
        <ecNumber evidence="3">3.2.1.39</ecNumber>
    </recommendedName>
</protein>
<evidence type="ECO:0000256" key="9">
    <source>
        <dbReference type="SAM" id="SignalP"/>
    </source>
</evidence>
<dbReference type="InterPro" id="IPR040720">
    <property type="entry name" value="GH81_C"/>
</dbReference>
<dbReference type="AlphaFoldDB" id="A0A2J6R1Z1"/>
<evidence type="ECO:0000259" key="10">
    <source>
        <dbReference type="Pfam" id="PF03639"/>
    </source>
</evidence>
<feature type="chain" id="PRO_5014438270" description="glucan endo-1,3-beta-D-glucosidase" evidence="9">
    <location>
        <begin position="17"/>
        <end position="844"/>
    </location>
</feature>
<accession>A0A2J6R1Z1</accession>
<dbReference type="PROSITE" id="PS52008">
    <property type="entry name" value="GH81"/>
    <property type="match status" value="1"/>
</dbReference>
<evidence type="ECO:0000256" key="8">
    <source>
        <dbReference type="ARBA" id="ARBA00023326"/>
    </source>
</evidence>
<dbReference type="EMBL" id="KZ613958">
    <property type="protein sequence ID" value="PMD32531.1"/>
    <property type="molecule type" value="Genomic_DNA"/>
</dbReference>
<keyword evidence="7" id="KW-0961">Cell wall biogenesis/degradation</keyword>
<dbReference type="Gene3D" id="2.80.10.50">
    <property type="match status" value="1"/>
</dbReference>
<evidence type="ECO:0000256" key="6">
    <source>
        <dbReference type="ARBA" id="ARBA00023295"/>
    </source>
</evidence>
<evidence type="ECO:0000256" key="2">
    <source>
        <dbReference type="ARBA" id="ARBA00010730"/>
    </source>
</evidence>
<evidence type="ECO:0000256" key="4">
    <source>
        <dbReference type="ARBA" id="ARBA00022801"/>
    </source>
</evidence>
<dbReference type="Pfam" id="PF17652">
    <property type="entry name" value="Glyco_hydro81C"/>
    <property type="match status" value="1"/>
</dbReference>
<gene>
    <name evidence="12" type="ORF">L207DRAFT_499488</name>
</gene>
<feature type="domain" description="Glycosyl hydrolase family 81 C-terminal" evidence="11">
    <location>
        <begin position="370"/>
        <end position="675"/>
    </location>
</feature>
<evidence type="ECO:0000256" key="5">
    <source>
        <dbReference type="ARBA" id="ARBA00023277"/>
    </source>
</evidence>
<dbReference type="PANTHER" id="PTHR31983:SF0">
    <property type="entry name" value="GLUCAN ENDO-1,3-BETA-D-GLUCOSIDASE 2"/>
    <property type="match status" value="1"/>
</dbReference>
<dbReference type="SUPFAM" id="SSF50405">
    <property type="entry name" value="Actin-crosslinking proteins"/>
    <property type="match status" value="1"/>
</dbReference>
<name>A0A2J6R1Z1_HYAVF</name>
<evidence type="ECO:0000256" key="3">
    <source>
        <dbReference type="ARBA" id="ARBA00012780"/>
    </source>
</evidence>
<dbReference type="GO" id="GO:0071555">
    <property type="term" value="P:cell wall organization"/>
    <property type="evidence" value="ECO:0007669"/>
    <property type="project" value="UniProtKB-KW"/>
</dbReference>
<keyword evidence="6" id="KW-0326">Glycosidase</keyword>
<feature type="domain" description="Glycosyl hydrolase family 81 N-terminal" evidence="10">
    <location>
        <begin position="117"/>
        <end position="338"/>
    </location>
</feature>
<evidence type="ECO:0000313" key="13">
    <source>
        <dbReference type="Proteomes" id="UP000235786"/>
    </source>
</evidence>
<keyword evidence="9" id="KW-0732">Signal</keyword>